<sequence length="131" mass="13749">MVVDMHGRRSRDIVDKAITALLNLEHRGAQGAEPHSGDGAGIMIQVPDRFLRSVVEFELPPAGSYATGIAFLPQSSKDAAAACAAVEKIVEAEGCKCSAGETCPPTTLRWARCPATRCPRSGSCSSPGPRV</sequence>
<dbReference type="GO" id="GO:0019676">
    <property type="term" value="P:ammonia assimilation cycle"/>
    <property type="evidence" value="ECO:0007669"/>
    <property type="project" value="TreeGrafter"/>
</dbReference>
<keyword evidence="9" id="KW-0560">Oxidoreductase</keyword>
<comment type="pathway">
    <text evidence="14">Amino-acid biosynthesis.</text>
</comment>
<evidence type="ECO:0000259" key="15">
    <source>
        <dbReference type="Pfam" id="PF00310"/>
    </source>
</evidence>
<evidence type="ECO:0000256" key="11">
    <source>
        <dbReference type="ARBA" id="ARBA00023014"/>
    </source>
</evidence>
<comment type="similarity">
    <text evidence="3">Belongs to the glutamate synthase family.</text>
</comment>
<name>X8CKX9_MYCXE</name>
<keyword evidence="6" id="KW-0288">FMN</keyword>
<dbReference type="InterPro" id="IPR029055">
    <property type="entry name" value="Ntn_hydrolases_N"/>
</dbReference>
<evidence type="ECO:0000256" key="8">
    <source>
        <dbReference type="ARBA" id="ARBA00022962"/>
    </source>
</evidence>
<evidence type="ECO:0000256" key="4">
    <source>
        <dbReference type="ARBA" id="ARBA00022605"/>
    </source>
</evidence>
<evidence type="ECO:0000256" key="5">
    <source>
        <dbReference type="ARBA" id="ARBA00022630"/>
    </source>
</evidence>
<evidence type="ECO:0000256" key="3">
    <source>
        <dbReference type="ARBA" id="ARBA00009716"/>
    </source>
</evidence>
<evidence type="ECO:0000256" key="12">
    <source>
        <dbReference type="ARBA" id="ARBA00023164"/>
    </source>
</evidence>
<proteinExistence type="inferred from homology"/>
<keyword evidence="13" id="KW-0003">3Fe-4S</keyword>
<reference evidence="16" key="1">
    <citation type="submission" date="2014-01" db="EMBL/GenBank/DDBJ databases">
        <authorList>
            <person name="Brown-Elliot B."/>
            <person name="Wallace R."/>
            <person name="Lenaerts A."/>
            <person name="Ordway D."/>
            <person name="DeGroote M.A."/>
            <person name="Parker T."/>
            <person name="Sizemore C."/>
            <person name="Tallon L.J."/>
            <person name="Sadzewicz L.K."/>
            <person name="Sengamalay N."/>
            <person name="Fraser C.M."/>
            <person name="Hine E."/>
            <person name="Shefchek K.A."/>
            <person name="Das S.P."/>
            <person name="Tettelin H."/>
        </authorList>
    </citation>
    <scope>NUCLEOTIDE SEQUENCE [LARGE SCALE GENOMIC DNA]</scope>
    <source>
        <strain evidence="16">4042</strain>
    </source>
</reference>
<organism evidence="16">
    <name type="scientific">Mycobacterium xenopi 4042</name>
    <dbReference type="NCBI Taxonomy" id="1299334"/>
    <lineage>
        <taxon>Bacteria</taxon>
        <taxon>Bacillati</taxon>
        <taxon>Actinomycetota</taxon>
        <taxon>Actinomycetes</taxon>
        <taxon>Mycobacteriales</taxon>
        <taxon>Mycobacteriaceae</taxon>
        <taxon>Mycobacterium</taxon>
    </lineage>
</organism>
<dbReference type="GO" id="GO:0015930">
    <property type="term" value="F:glutamate synthase activity"/>
    <property type="evidence" value="ECO:0007669"/>
    <property type="project" value="TreeGrafter"/>
</dbReference>
<keyword evidence="10" id="KW-0408">Iron</keyword>
<dbReference type="EMBL" id="JAOB01000029">
    <property type="protein sequence ID" value="EUA56749.1"/>
    <property type="molecule type" value="Genomic_DNA"/>
</dbReference>
<comment type="cofactor">
    <cofactor evidence="1">
        <name>FMN</name>
        <dbReference type="ChEBI" id="CHEBI:58210"/>
    </cofactor>
</comment>
<evidence type="ECO:0000256" key="14">
    <source>
        <dbReference type="ARBA" id="ARBA00029440"/>
    </source>
</evidence>
<protein>
    <submittedName>
        <fullName evidence="16">Glutamine amidotransferases class-II family protein</fullName>
    </submittedName>
</protein>
<keyword evidence="16" id="KW-0808">Transferase</keyword>
<dbReference type="PATRIC" id="fig|1299334.3.peg.2889"/>
<dbReference type="AlphaFoldDB" id="X8CKX9"/>
<dbReference type="GO" id="GO:0006537">
    <property type="term" value="P:glutamate biosynthetic process"/>
    <property type="evidence" value="ECO:0007669"/>
    <property type="project" value="UniProtKB-KW"/>
</dbReference>
<keyword evidence="5" id="KW-0285">Flavoprotein</keyword>
<dbReference type="GO" id="GO:0046872">
    <property type="term" value="F:metal ion binding"/>
    <property type="evidence" value="ECO:0007669"/>
    <property type="project" value="UniProtKB-KW"/>
</dbReference>
<keyword evidence="11" id="KW-0411">Iron-sulfur</keyword>
<accession>X8CKX9</accession>
<dbReference type="PANTHER" id="PTHR11938:SF133">
    <property type="entry name" value="GLUTAMATE SYNTHASE (NADH)"/>
    <property type="match status" value="1"/>
</dbReference>
<evidence type="ECO:0000256" key="13">
    <source>
        <dbReference type="ARBA" id="ARBA00023291"/>
    </source>
</evidence>
<evidence type="ECO:0000256" key="1">
    <source>
        <dbReference type="ARBA" id="ARBA00001917"/>
    </source>
</evidence>
<dbReference type="GO" id="GO:0016740">
    <property type="term" value="F:transferase activity"/>
    <property type="evidence" value="ECO:0007669"/>
    <property type="project" value="UniProtKB-KW"/>
</dbReference>
<evidence type="ECO:0000256" key="7">
    <source>
        <dbReference type="ARBA" id="ARBA00022723"/>
    </source>
</evidence>
<keyword evidence="7" id="KW-0479">Metal-binding</keyword>
<evidence type="ECO:0000256" key="9">
    <source>
        <dbReference type="ARBA" id="ARBA00023002"/>
    </source>
</evidence>
<evidence type="ECO:0000256" key="6">
    <source>
        <dbReference type="ARBA" id="ARBA00022643"/>
    </source>
</evidence>
<dbReference type="InterPro" id="IPR050711">
    <property type="entry name" value="ET-N_metabolism_enzyme"/>
</dbReference>
<feature type="domain" description="Glutamine amidotransferase type-2" evidence="15">
    <location>
        <begin position="1"/>
        <end position="98"/>
    </location>
</feature>
<gene>
    <name evidence="16" type="ORF">I553_8803</name>
</gene>
<dbReference type="InterPro" id="IPR017932">
    <property type="entry name" value="GATase_2_dom"/>
</dbReference>
<comment type="cofactor">
    <cofactor evidence="2">
        <name>[3Fe-4S] cluster</name>
        <dbReference type="ChEBI" id="CHEBI:21137"/>
    </cofactor>
</comment>
<dbReference type="GO" id="GO:0051538">
    <property type="term" value="F:3 iron, 4 sulfur cluster binding"/>
    <property type="evidence" value="ECO:0007669"/>
    <property type="project" value="UniProtKB-KW"/>
</dbReference>
<dbReference type="SUPFAM" id="SSF56235">
    <property type="entry name" value="N-terminal nucleophile aminohydrolases (Ntn hydrolases)"/>
    <property type="match status" value="1"/>
</dbReference>
<dbReference type="PANTHER" id="PTHR11938">
    <property type="entry name" value="FAD NADPH DEHYDROGENASE/OXIDOREDUCTASE"/>
    <property type="match status" value="1"/>
</dbReference>
<dbReference type="Pfam" id="PF00310">
    <property type="entry name" value="GATase_2"/>
    <property type="match status" value="1"/>
</dbReference>
<comment type="caution">
    <text evidence="16">The sequence shown here is derived from an EMBL/GenBank/DDBJ whole genome shotgun (WGS) entry which is preliminary data.</text>
</comment>
<evidence type="ECO:0000256" key="2">
    <source>
        <dbReference type="ARBA" id="ARBA00001927"/>
    </source>
</evidence>
<dbReference type="Gene3D" id="3.60.20.10">
    <property type="entry name" value="Glutamine Phosphoribosylpyrophosphate, subunit 1, domain 1"/>
    <property type="match status" value="1"/>
</dbReference>
<keyword evidence="8 16" id="KW-0315">Glutamine amidotransferase</keyword>
<evidence type="ECO:0000313" key="16">
    <source>
        <dbReference type="EMBL" id="EUA56749.1"/>
    </source>
</evidence>
<evidence type="ECO:0000256" key="10">
    <source>
        <dbReference type="ARBA" id="ARBA00023004"/>
    </source>
</evidence>
<keyword evidence="12" id="KW-0314">Glutamate biosynthesis</keyword>
<keyword evidence="4" id="KW-0028">Amino-acid biosynthesis</keyword>